<dbReference type="AlphaFoldDB" id="A0A3N0E5V6"/>
<dbReference type="Gene3D" id="2.160.20.10">
    <property type="entry name" value="Single-stranded right-handed beta-helix, Pectin lyase-like"/>
    <property type="match status" value="1"/>
</dbReference>
<evidence type="ECO:0000256" key="3">
    <source>
        <dbReference type="SAM" id="MobiDB-lite"/>
    </source>
</evidence>
<keyword evidence="6" id="KW-1185">Reference proteome</keyword>
<evidence type="ECO:0000256" key="2">
    <source>
        <dbReference type="RuleBase" id="RU361173"/>
    </source>
</evidence>
<keyword evidence="2" id="KW-0119">Carbohydrate metabolism</keyword>
<keyword evidence="1 2" id="KW-0456">Lyase</keyword>
<dbReference type="InterPro" id="IPR002022">
    <property type="entry name" value="Pec_lyase"/>
</dbReference>
<dbReference type="OrthoDB" id="9804661at2"/>
<dbReference type="EMBL" id="RJMB01000018">
    <property type="protein sequence ID" value="RNL83216.1"/>
    <property type="molecule type" value="Genomic_DNA"/>
</dbReference>
<evidence type="ECO:0000313" key="6">
    <source>
        <dbReference type="Proteomes" id="UP000269198"/>
    </source>
</evidence>
<evidence type="ECO:0000259" key="4">
    <source>
        <dbReference type="SMART" id="SM00656"/>
    </source>
</evidence>
<keyword evidence="2" id="KW-0964">Secreted</keyword>
<gene>
    <name evidence="5" type="ORF">EFW17_17145</name>
</gene>
<feature type="region of interest" description="Disordered" evidence="3">
    <location>
        <begin position="1"/>
        <end position="31"/>
    </location>
</feature>
<dbReference type="InterPro" id="IPR011050">
    <property type="entry name" value="Pectin_lyase_fold/virulence"/>
</dbReference>
<sequence>MFIPPGRTGDHSILPYSATAPRGPGGGIGGSRELGQLRLDLVGAGSFAPIGKRLPWLGAADRDGGRTVTDGEDTHVNRAAGLVAVAAGAALVATTLPATAAPHSPSGRDLGRETLGDNDGWASAEGGTTGGAEATEDNVVTVDTWARLKEAVRGDEPKIVRVEGHISAMTDADGGALSCSDFNDPEYDWDDYVAEYDPEHWDGRAEGPLEDARVRSYEEHREHVLLRPGSNTTIVGSGDASISDGGVLLESVDNVILRNLGIHDAYDCFPEWLGDEWDAQYDNIEVSRSEHVWLDHLTLTDGDTPDSELDEVYGEQVDRHDGIMDIVRASDLVTASWNSFEGHDKSMLWGNTDSEEYDEWDELRITLHHNDITNLSQRAPRVRYGQVHVYNNLYTHERHADYPYLYSWGAGVESRIHAQNNYFHLADDIGAGEVIHSWGGTSLYEEGSVLNGRPTDLLAAYNEANPDNQLDSDVGWTPEHHETIHPTWAVPGLVHARAGAGGLG</sequence>
<comment type="similarity">
    <text evidence="2">Belongs to the polysaccharide lyase 1 family.</text>
</comment>
<dbReference type="GO" id="GO:0005576">
    <property type="term" value="C:extracellular region"/>
    <property type="evidence" value="ECO:0007669"/>
    <property type="project" value="UniProtKB-SubCell"/>
</dbReference>
<evidence type="ECO:0000256" key="1">
    <source>
        <dbReference type="ARBA" id="ARBA00023239"/>
    </source>
</evidence>
<feature type="region of interest" description="Disordered" evidence="3">
    <location>
        <begin position="99"/>
        <end position="136"/>
    </location>
</feature>
<dbReference type="PANTHER" id="PTHR31683">
    <property type="entry name" value="PECTATE LYASE 18-RELATED"/>
    <property type="match status" value="1"/>
</dbReference>
<dbReference type="Pfam" id="PF00544">
    <property type="entry name" value="Pectate_lyase_4"/>
    <property type="match status" value="2"/>
</dbReference>
<dbReference type="PANTHER" id="PTHR31683:SF18">
    <property type="entry name" value="PECTATE LYASE 21-RELATED"/>
    <property type="match status" value="1"/>
</dbReference>
<dbReference type="InterPro" id="IPR045032">
    <property type="entry name" value="PEL"/>
</dbReference>
<proteinExistence type="inferred from homology"/>
<dbReference type="GO" id="GO:0030570">
    <property type="term" value="F:pectate lyase activity"/>
    <property type="evidence" value="ECO:0007669"/>
    <property type="project" value="InterPro"/>
</dbReference>
<dbReference type="GO" id="GO:0000272">
    <property type="term" value="P:polysaccharide catabolic process"/>
    <property type="evidence" value="ECO:0007669"/>
    <property type="project" value="UniProtKB-KW"/>
</dbReference>
<dbReference type="InterPro" id="IPR012334">
    <property type="entry name" value="Pectin_lyas_fold"/>
</dbReference>
<reference evidence="5 6" key="1">
    <citation type="submission" date="2018-11" db="EMBL/GenBank/DDBJ databases">
        <title>The genome draft of YIM 96095.</title>
        <authorList>
            <person name="Tang S.-K."/>
            <person name="Chunyu W.-X."/>
            <person name="Feng Y.-Z."/>
        </authorList>
    </citation>
    <scope>NUCLEOTIDE SEQUENCE [LARGE SCALE GENOMIC DNA]</scope>
    <source>
        <strain evidence="5 6">YIM 96095</strain>
    </source>
</reference>
<protein>
    <recommendedName>
        <fullName evidence="4">Pectate lyase domain-containing protein</fullName>
    </recommendedName>
</protein>
<keyword evidence="2" id="KW-0624">Polysaccharide degradation</keyword>
<comment type="caution">
    <text evidence="5">The sequence shown here is derived from an EMBL/GenBank/DDBJ whole genome shotgun (WGS) entry which is preliminary data.</text>
</comment>
<comment type="subcellular location">
    <subcellularLocation>
        <location evidence="2">Secreted</location>
    </subcellularLocation>
</comment>
<dbReference type="Proteomes" id="UP000269198">
    <property type="component" value="Unassembled WGS sequence"/>
</dbReference>
<organism evidence="5 6">
    <name type="scientific">Halostreptopolyspora alba</name>
    <dbReference type="NCBI Taxonomy" id="2487137"/>
    <lineage>
        <taxon>Bacteria</taxon>
        <taxon>Bacillati</taxon>
        <taxon>Actinomycetota</taxon>
        <taxon>Actinomycetes</taxon>
        <taxon>Streptosporangiales</taxon>
        <taxon>Nocardiopsidaceae</taxon>
        <taxon>Halostreptopolyspora</taxon>
    </lineage>
</organism>
<dbReference type="SUPFAM" id="SSF51126">
    <property type="entry name" value="Pectin lyase-like"/>
    <property type="match status" value="1"/>
</dbReference>
<name>A0A3N0E5V6_9ACTN</name>
<dbReference type="SMART" id="SM00656">
    <property type="entry name" value="Amb_all"/>
    <property type="match status" value="1"/>
</dbReference>
<feature type="domain" description="Pectate lyase" evidence="4">
    <location>
        <begin position="186"/>
        <end position="429"/>
    </location>
</feature>
<accession>A0A3N0E5V6</accession>
<evidence type="ECO:0000313" key="5">
    <source>
        <dbReference type="EMBL" id="RNL83216.1"/>
    </source>
</evidence>